<keyword evidence="4 7" id="KW-0863">Zinc-finger</keyword>
<dbReference type="InterPro" id="IPR013087">
    <property type="entry name" value="Znf_C2H2_type"/>
</dbReference>
<evidence type="ECO:0000256" key="4">
    <source>
        <dbReference type="ARBA" id="ARBA00022771"/>
    </source>
</evidence>
<feature type="region of interest" description="Disordered" evidence="9">
    <location>
        <begin position="459"/>
        <end position="478"/>
    </location>
</feature>
<dbReference type="STRING" id="62324.A0A4Y0BQL5"/>
<evidence type="ECO:0000256" key="2">
    <source>
        <dbReference type="ARBA" id="ARBA00022723"/>
    </source>
</evidence>
<dbReference type="InterPro" id="IPR012934">
    <property type="entry name" value="Znf_AD"/>
</dbReference>
<evidence type="ECO:0000256" key="5">
    <source>
        <dbReference type="ARBA" id="ARBA00022833"/>
    </source>
</evidence>
<keyword evidence="6" id="KW-0539">Nucleus</keyword>
<proteinExistence type="predicted"/>
<evidence type="ECO:0000256" key="8">
    <source>
        <dbReference type="PROSITE-ProRule" id="PRU01263"/>
    </source>
</evidence>
<dbReference type="PROSITE" id="PS51915">
    <property type="entry name" value="ZAD"/>
    <property type="match status" value="1"/>
</dbReference>
<keyword evidence="3" id="KW-0677">Repeat</keyword>
<evidence type="ECO:0000256" key="7">
    <source>
        <dbReference type="PROSITE-ProRule" id="PRU00042"/>
    </source>
</evidence>
<organism evidence="12">
    <name type="scientific">Anopheles funestus</name>
    <name type="common">African malaria mosquito</name>
    <dbReference type="NCBI Taxonomy" id="62324"/>
    <lineage>
        <taxon>Eukaryota</taxon>
        <taxon>Metazoa</taxon>
        <taxon>Ecdysozoa</taxon>
        <taxon>Arthropoda</taxon>
        <taxon>Hexapoda</taxon>
        <taxon>Insecta</taxon>
        <taxon>Pterygota</taxon>
        <taxon>Neoptera</taxon>
        <taxon>Endopterygota</taxon>
        <taxon>Diptera</taxon>
        <taxon>Nematocera</taxon>
        <taxon>Culicoidea</taxon>
        <taxon>Culicidae</taxon>
        <taxon>Anophelinae</taxon>
        <taxon>Anopheles</taxon>
    </lineage>
</organism>
<dbReference type="PROSITE" id="PS50157">
    <property type="entry name" value="ZINC_FINGER_C2H2_2"/>
    <property type="match status" value="4"/>
</dbReference>
<dbReference type="PANTHER" id="PTHR24394:SF29">
    <property type="entry name" value="MYONEURIN"/>
    <property type="match status" value="1"/>
</dbReference>
<dbReference type="GO" id="GO:0005634">
    <property type="term" value="C:nucleus"/>
    <property type="evidence" value="ECO:0007669"/>
    <property type="project" value="UniProtKB-SubCell"/>
</dbReference>
<keyword evidence="5 8" id="KW-0862">Zinc</keyword>
<dbReference type="SUPFAM" id="SSF57716">
    <property type="entry name" value="Glucocorticoid receptor-like (DNA-binding domain)"/>
    <property type="match status" value="1"/>
</dbReference>
<evidence type="ECO:0008006" key="13">
    <source>
        <dbReference type="Google" id="ProtNLM"/>
    </source>
</evidence>
<dbReference type="AlphaFoldDB" id="A0A4Y0BQL5"/>
<comment type="subcellular location">
    <subcellularLocation>
        <location evidence="1">Nucleus</location>
    </subcellularLocation>
</comment>
<dbReference type="GO" id="GO:0000981">
    <property type="term" value="F:DNA-binding transcription factor activity, RNA polymerase II-specific"/>
    <property type="evidence" value="ECO:0007669"/>
    <property type="project" value="TreeGrafter"/>
</dbReference>
<dbReference type="FunFam" id="3.30.160.60:FF:000624">
    <property type="entry name" value="zinc finger protein 697"/>
    <property type="match status" value="1"/>
</dbReference>
<sequence length="478" mass="54944">MLTVYCRLCLNPSQLNEIVSLFATYKGFSICDALLDLFQIKILPTETLSSICKQCVAKVCTVRDIREEFITQDRKYQQMISGSSEEESPQTEQQNAPKDTDAEPPPKAAGTTEEQELGQAEDIKSVECLELSEVKENITTDNGDSNSIICYVEQSNDTDGQETPESDFEVMLIPGSPGKSPIRYEISGCPVQDNCSSEELDVFEPKIKEDNHPEYCAYTEDTSEPAVAHDGKEMVNSTNLYVCEWCENYYDTCDAYMAHVCPKRSEGTEVNESQIKKRRIVSRSNAKTLEKAKKRTEVQTNIICPHCSAVFHKDKQLLRHGKTKHPDQFQVICCNECNDEFATSNALDEHVWLKHRTGYQCKFCKKKLPNTFALESHENVHTKRQTFSCSVCNKMFSQYTSLWRHKLIHNDIKAYECDLCQRRFRQRTVMLAHRLIHTGEKPYICEICDRSFRDRSTLARHGQTHTKLKTTRKRETWN</sequence>
<dbReference type="Pfam" id="PF07776">
    <property type="entry name" value="zf-AD"/>
    <property type="match status" value="1"/>
</dbReference>
<evidence type="ECO:0000256" key="9">
    <source>
        <dbReference type="SAM" id="MobiDB-lite"/>
    </source>
</evidence>
<feature type="domain" description="C2H2-type" evidence="10">
    <location>
        <begin position="415"/>
        <end position="442"/>
    </location>
</feature>
<dbReference type="SMART" id="SM00355">
    <property type="entry name" value="ZnF_C2H2"/>
    <property type="match status" value="6"/>
</dbReference>
<dbReference type="GO" id="GO:0008270">
    <property type="term" value="F:zinc ion binding"/>
    <property type="evidence" value="ECO:0007669"/>
    <property type="project" value="UniProtKB-UniRule"/>
</dbReference>
<feature type="binding site" evidence="8">
    <location>
        <position position="6"/>
    </location>
    <ligand>
        <name>Zn(2+)</name>
        <dbReference type="ChEBI" id="CHEBI:29105"/>
    </ligand>
</feature>
<dbReference type="GeneID" id="125764181"/>
<evidence type="ECO:0000256" key="1">
    <source>
        <dbReference type="ARBA" id="ARBA00004123"/>
    </source>
</evidence>
<feature type="region of interest" description="Disordered" evidence="9">
    <location>
        <begin position="76"/>
        <end position="122"/>
    </location>
</feature>
<feature type="domain" description="C2H2-type" evidence="10">
    <location>
        <begin position="387"/>
        <end position="414"/>
    </location>
</feature>
<feature type="domain" description="C2H2-type" evidence="10">
    <location>
        <begin position="359"/>
        <end position="386"/>
    </location>
</feature>
<feature type="binding site" evidence="8">
    <location>
        <position position="9"/>
    </location>
    <ligand>
        <name>Zn(2+)</name>
        <dbReference type="ChEBI" id="CHEBI:29105"/>
    </ligand>
</feature>
<dbReference type="OrthoDB" id="6077919at2759"/>
<dbReference type="RefSeq" id="XP_049284087.1">
    <property type="nucleotide sequence ID" value="XM_049428130.1"/>
</dbReference>
<name>A0A4Y0BQL5_ANOFN</name>
<dbReference type="VEuPathDB" id="VectorBase:AFUN022264"/>
<evidence type="ECO:0000256" key="6">
    <source>
        <dbReference type="ARBA" id="ARBA00023242"/>
    </source>
</evidence>
<accession>A0A4Y0BQL5</accession>
<dbReference type="Gene3D" id="3.30.160.60">
    <property type="entry name" value="Classic Zinc Finger"/>
    <property type="match status" value="4"/>
</dbReference>
<dbReference type="SUPFAM" id="SSF57667">
    <property type="entry name" value="beta-beta-alpha zinc fingers"/>
    <property type="match status" value="2"/>
</dbReference>
<feature type="binding site" evidence="8">
    <location>
        <position position="55"/>
    </location>
    <ligand>
        <name>Zn(2+)</name>
        <dbReference type="ChEBI" id="CHEBI:29105"/>
    </ligand>
</feature>
<feature type="domain" description="C2H2-type" evidence="10">
    <location>
        <begin position="443"/>
        <end position="470"/>
    </location>
</feature>
<dbReference type="KEGG" id="afun:125764181"/>
<reference evidence="12" key="1">
    <citation type="submission" date="2020-05" db="UniProtKB">
        <authorList>
            <consortium name="EnsemblMetazoa"/>
        </authorList>
    </citation>
    <scope>IDENTIFICATION</scope>
    <source>
        <strain evidence="12">FUMOZ</strain>
    </source>
</reference>
<feature type="domain" description="ZAD" evidence="11">
    <location>
        <begin position="4"/>
        <end position="79"/>
    </location>
</feature>
<dbReference type="Pfam" id="PF00096">
    <property type="entry name" value="zf-C2H2"/>
    <property type="match status" value="2"/>
</dbReference>
<dbReference type="PANTHER" id="PTHR24394">
    <property type="entry name" value="ZINC FINGER PROTEIN"/>
    <property type="match status" value="1"/>
</dbReference>
<dbReference type="PROSITE" id="PS00028">
    <property type="entry name" value="ZINC_FINGER_C2H2_1"/>
    <property type="match status" value="5"/>
</dbReference>
<evidence type="ECO:0000259" key="10">
    <source>
        <dbReference type="PROSITE" id="PS50157"/>
    </source>
</evidence>
<evidence type="ECO:0000313" key="12">
    <source>
        <dbReference type="EnsemblMetazoa" id="AFUN022264-PA"/>
    </source>
</evidence>
<dbReference type="VEuPathDB" id="VectorBase:AFUN2_001937"/>
<evidence type="ECO:0000259" key="11">
    <source>
        <dbReference type="PROSITE" id="PS51915"/>
    </source>
</evidence>
<keyword evidence="2 8" id="KW-0479">Metal-binding</keyword>
<dbReference type="InterPro" id="IPR036236">
    <property type="entry name" value="Znf_C2H2_sf"/>
</dbReference>
<dbReference type="SMART" id="SM00868">
    <property type="entry name" value="zf-AD"/>
    <property type="match status" value="1"/>
</dbReference>
<feature type="compositionally biased region" description="Basic residues" evidence="9">
    <location>
        <begin position="462"/>
        <end position="472"/>
    </location>
</feature>
<evidence type="ECO:0000256" key="3">
    <source>
        <dbReference type="ARBA" id="ARBA00022737"/>
    </source>
</evidence>
<feature type="binding site" evidence="8">
    <location>
        <position position="52"/>
    </location>
    <ligand>
        <name>Zn(2+)</name>
        <dbReference type="ChEBI" id="CHEBI:29105"/>
    </ligand>
</feature>
<protein>
    <recommendedName>
        <fullName evidence="13">Protein krueppel</fullName>
    </recommendedName>
</protein>
<dbReference type="EnsemblMetazoa" id="AFUN022264-RA">
    <property type="protein sequence ID" value="AFUN022264-PA"/>
    <property type="gene ID" value="AFUN022264"/>
</dbReference>